<comment type="caution">
    <text evidence="2">The sequence shown here is derived from an EMBL/GenBank/DDBJ whole genome shotgun (WGS) entry which is preliminary data.</text>
</comment>
<organism evidence="2 3">
    <name type="scientific">Xylaria bambusicola</name>
    <dbReference type="NCBI Taxonomy" id="326684"/>
    <lineage>
        <taxon>Eukaryota</taxon>
        <taxon>Fungi</taxon>
        <taxon>Dikarya</taxon>
        <taxon>Ascomycota</taxon>
        <taxon>Pezizomycotina</taxon>
        <taxon>Sordariomycetes</taxon>
        <taxon>Xylariomycetidae</taxon>
        <taxon>Xylariales</taxon>
        <taxon>Xylariaceae</taxon>
        <taxon>Xylaria</taxon>
    </lineage>
</organism>
<protein>
    <submittedName>
        <fullName evidence="2">Uncharacterized protein</fullName>
    </submittedName>
</protein>
<name>A0AAN7UAU5_9PEZI</name>
<dbReference type="Proteomes" id="UP001305414">
    <property type="component" value="Unassembled WGS sequence"/>
</dbReference>
<proteinExistence type="predicted"/>
<feature type="compositionally biased region" description="Pro residues" evidence="1">
    <location>
        <begin position="77"/>
        <end position="87"/>
    </location>
</feature>
<accession>A0AAN7UAU5</accession>
<evidence type="ECO:0000313" key="3">
    <source>
        <dbReference type="Proteomes" id="UP001305414"/>
    </source>
</evidence>
<feature type="region of interest" description="Disordered" evidence="1">
    <location>
        <begin position="64"/>
        <end position="87"/>
    </location>
</feature>
<evidence type="ECO:0000256" key="1">
    <source>
        <dbReference type="SAM" id="MobiDB-lite"/>
    </source>
</evidence>
<keyword evidence="3" id="KW-1185">Reference proteome</keyword>
<evidence type="ECO:0000313" key="2">
    <source>
        <dbReference type="EMBL" id="KAK5624798.1"/>
    </source>
</evidence>
<dbReference type="EMBL" id="JAWHQM010000001">
    <property type="protein sequence ID" value="KAK5624798.1"/>
    <property type="molecule type" value="Genomic_DNA"/>
</dbReference>
<reference evidence="2 3" key="1">
    <citation type="submission" date="2023-10" db="EMBL/GenBank/DDBJ databases">
        <title>Draft genome sequence of Xylaria bambusicola isolate GMP-LS, the root and basal stem rot pathogen of sugarcane in Indonesia.</title>
        <authorList>
            <person name="Selvaraj P."/>
            <person name="Muralishankar V."/>
            <person name="Muruganantham S."/>
            <person name="Sp S."/>
            <person name="Haryani S."/>
            <person name="Lau K.J.X."/>
            <person name="Naqvi N.I."/>
        </authorList>
    </citation>
    <scope>NUCLEOTIDE SEQUENCE [LARGE SCALE GENOMIC DNA]</scope>
    <source>
        <strain evidence="2">GMP-LS</strain>
    </source>
</reference>
<dbReference type="AlphaFoldDB" id="A0AAN7UAU5"/>
<gene>
    <name evidence="2" type="ORF">RRF57_000514</name>
</gene>
<sequence length="87" mass="8975">MRAAVWNTVNGNLATLEGHGLLNAACVALGDVMSACAKSISAAAPVIISALSTFLKSTIRMLSGGSPRKSRCKTIWPPTPPQPPVTT</sequence>